<comment type="caution">
    <text evidence="1">The sequence shown here is derived from an EMBL/GenBank/DDBJ whole genome shotgun (WGS) entry which is preliminary data.</text>
</comment>
<sequence length="111" mass="11296">MAQSGRGGPLGVEVEEVEVVEVVEAAPSLGLRLGLRPPGGPVTTRPWAVLRCSIRSPLTSPLGQYGHTTWVELGPAPLAPAPGVAASVAVEREGDVAPEAAEADGWGLEAP</sequence>
<proteinExistence type="predicted"/>
<dbReference type="Proteomes" id="UP000314294">
    <property type="component" value="Unassembled WGS sequence"/>
</dbReference>
<dbReference type="EMBL" id="SRLO01007925">
    <property type="protein sequence ID" value="TNN27666.1"/>
    <property type="molecule type" value="Genomic_DNA"/>
</dbReference>
<name>A0A4Z2EFL0_9TELE</name>
<organism evidence="1 2">
    <name type="scientific">Liparis tanakae</name>
    <name type="common">Tanaka's snailfish</name>
    <dbReference type="NCBI Taxonomy" id="230148"/>
    <lineage>
        <taxon>Eukaryota</taxon>
        <taxon>Metazoa</taxon>
        <taxon>Chordata</taxon>
        <taxon>Craniata</taxon>
        <taxon>Vertebrata</taxon>
        <taxon>Euteleostomi</taxon>
        <taxon>Actinopterygii</taxon>
        <taxon>Neopterygii</taxon>
        <taxon>Teleostei</taxon>
        <taxon>Neoteleostei</taxon>
        <taxon>Acanthomorphata</taxon>
        <taxon>Eupercaria</taxon>
        <taxon>Perciformes</taxon>
        <taxon>Cottioidei</taxon>
        <taxon>Cottales</taxon>
        <taxon>Liparidae</taxon>
        <taxon>Liparis</taxon>
    </lineage>
</organism>
<accession>A0A4Z2EFL0</accession>
<dbReference type="AlphaFoldDB" id="A0A4Z2EFL0"/>
<gene>
    <name evidence="1" type="ORF">EYF80_062188</name>
</gene>
<protein>
    <submittedName>
        <fullName evidence="1">Uncharacterized protein</fullName>
    </submittedName>
</protein>
<evidence type="ECO:0000313" key="2">
    <source>
        <dbReference type="Proteomes" id="UP000314294"/>
    </source>
</evidence>
<reference evidence="1 2" key="1">
    <citation type="submission" date="2019-03" db="EMBL/GenBank/DDBJ databases">
        <title>First draft genome of Liparis tanakae, snailfish: a comprehensive survey of snailfish specific genes.</title>
        <authorList>
            <person name="Kim W."/>
            <person name="Song I."/>
            <person name="Jeong J.-H."/>
            <person name="Kim D."/>
            <person name="Kim S."/>
            <person name="Ryu S."/>
            <person name="Song J.Y."/>
            <person name="Lee S.K."/>
        </authorList>
    </citation>
    <scope>NUCLEOTIDE SEQUENCE [LARGE SCALE GENOMIC DNA]</scope>
    <source>
        <tissue evidence="1">Muscle</tissue>
    </source>
</reference>
<evidence type="ECO:0000313" key="1">
    <source>
        <dbReference type="EMBL" id="TNN27666.1"/>
    </source>
</evidence>
<keyword evidence="2" id="KW-1185">Reference proteome</keyword>